<gene>
    <name evidence="10" type="ORF">ECPE_LOCUS12761</name>
</gene>
<feature type="region of interest" description="Disordered" evidence="9">
    <location>
        <begin position="108"/>
        <end position="141"/>
    </location>
</feature>
<dbReference type="GO" id="GO:0005886">
    <property type="term" value="C:plasma membrane"/>
    <property type="evidence" value="ECO:0007669"/>
    <property type="project" value="TreeGrafter"/>
</dbReference>
<keyword evidence="3 8" id="KW-0813">Transport</keyword>
<dbReference type="OrthoDB" id="10264220at2759"/>
<keyword evidence="4 8" id="KW-0812">Transmembrane</keyword>
<evidence type="ECO:0000313" key="11">
    <source>
        <dbReference type="Proteomes" id="UP000272942"/>
    </source>
</evidence>
<keyword evidence="7 8" id="KW-0472">Membrane</keyword>
<name>A0A183B0M6_9TREM</name>
<sequence length="268" mass="29127">MVRFSYQNDGPPPTRTFYSGQQAVQIILMIIAVISVPWMLLTKPLILLMRHRAIAKHYPRNGLLHGSDSSNLPVGGLTNAGMVDEPLGGGDGNAIGYADTVPLHGSSSRLSKASTFTETSDATSTTTTEHEKGRAPTTLPKETNVSSEKIVINDGLAASSIADSTDLVEEPFDFGDMMIYQAIHTIEYCLGCISNTASYLRLWALSLAHAQLSEVLWTMVMHMGLSVNGLYGGVILFAIFAFWAVLTLSILLLMEGLSAFLHTLRLHW</sequence>
<dbReference type="EMBL" id="UZAN01053550">
    <property type="protein sequence ID" value="VDP90033.1"/>
    <property type="molecule type" value="Genomic_DNA"/>
</dbReference>
<dbReference type="GO" id="GO:0033179">
    <property type="term" value="C:proton-transporting V-type ATPase, V0 domain"/>
    <property type="evidence" value="ECO:0007669"/>
    <property type="project" value="InterPro"/>
</dbReference>
<protein>
    <recommendedName>
        <fullName evidence="8">V-type proton ATPase subunit a</fullName>
    </recommendedName>
</protein>
<dbReference type="GO" id="GO:0007035">
    <property type="term" value="P:vacuolar acidification"/>
    <property type="evidence" value="ECO:0007669"/>
    <property type="project" value="TreeGrafter"/>
</dbReference>
<comment type="similarity">
    <text evidence="2 8">Belongs to the V-ATPase 116 kDa subunit family.</text>
</comment>
<evidence type="ECO:0000313" key="10">
    <source>
        <dbReference type="EMBL" id="VDP90033.1"/>
    </source>
</evidence>
<dbReference type="GO" id="GO:0016471">
    <property type="term" value="C:vacuolar proton-transporting V-type ATPase complex"/>
    <property type="evidence" value="ECO:0007669"/>
    <property type="project" value="TreeGrafter"/>
</dbReference>
<dbReference type="PANTHER" id="PTHR11629:SF63">
    <property type="entry name" value="V-TYPE PROTON ATPASE SUBUNIT A"/>
    <property type="match status" value="1"/>
</dbReference>
<evidence type="ECO:0000313" key="12">
    <source>
        <dbReference type="WBParaSite" id="ECPE_0001279801-mRNA-1"/>
    </source>
</evidence>
<proteinExistence type="inferred from homology"/>
<evidence type="ECO:0000256" key="7">
    <source>
        <dbReference type="ARBA" id="ARBA00023136"/>
    </source>
</evidence>
<evidence type="ECO:0000256" key="5">
    <source>
        <dbReference type="ARBA" id="ARBA00022989"/>
    </source>
</evidence>
<feature type="compositionally biased region" description="Low complexity" evidence="9">
    <location>
        <begin position="114"/>
        <end position="127"/>
    </location>
</feature>
<keyword evidence="8" id="KW-0375">Hydrogen ion transport</keyword>
<reference evidence="12" key="1">
    <citation type="submission" date="2016-06" db="UniProtKB">
        <authorList>
            <consortium name="WormBaseParasite"/>
        </authorList>
    </citation>
    <scope>IDENTIFICATION</scope>
</reference>
<evidence type="ECO:0000256" key="6">
    <source>
        <dbReference type="ARBA" id="ARBA00023065"/>
    </source>
</evidence>
<comment type="subcellular location">
    <subcellularLocation>
        <location evidence="1">Membrane</location>
        <topology evidence="1">Multi-pass membrane protein</topology>
    </subcellularLocation>
</comment>
<organism evidence="12">
    <name type="scientific">Echinostoma caproni</name>
    <dbReference type="NCBI Taxonomy" id="27848"/>
    <lineage>
        <taxon>Eukaryota</taxon>
        <taxon>Metazoa</taxon>
        <taxon>Spiralia</taxon>
        <taxon>Lophotrochozoa</taxon>
        <taxon>Platyhelminthes</taxon>
        <taxon>Trematoda</taxon>
        <taxon>Digenea</taxon>
        <taxon>Plagiorchiida</taxon>
        <taxon>Echinostomata</taxon>
        <taxon>Echinostomatoidea</taxon>
        <taxon>Echinostomatidae</taxon>
        <taxon>Echinostoma</taxon>
    </lineage>
</organism>
<dbReference type="GO" id="GO:0046961">
    <property type="term" value="F:proton-transporting ATPase activity, rotational mechanism"/>
    <property type="evidence" value="ECO:0007669"/>
    <property type="project" value="InterPro"/>
</dbReference>
<feature type="transmembrane region" description="Helical" evidence="8">
    <location>
        <begin position="20"/>
        <end position="41"/>
    </location>
</feature>
<feature type="transmembrane region" description="Helical" evidence="8">
    <location>
        <begin position="229"/>
        <end position="254"/>
    </location>
</feature>
<dbReference type="GO" id="GO:0051117">
    <property type="term" value="F:ATPase binding"/>
    <property type="evidence" value="ECO:0007669"/>
    <property type="project" value="TreeGrafter"/>
</dbReference>
<keyword evidence="5 8" id="KW-1133">Transmembrane helix</keyword>
<dbReference type="AlphaFoldDB" id="A0A183B0M6"/>
<evidence type="ECO:0000256" key="2">
    <source>
        <dbReference type="ARBA" id="ARBA00009904"/>
    </source>
</evidence>
<comment type="caution">
    <text evidence="8">Lacks conserved residue(s) required for the propagation of feature annotation.</text>
</comment>
<keyword evidence="11" id="KW-1185">Reference proteome</keyword>
<reference evidence="10 11" key="2">
    <citation type="submission" date="2018-11" db="EMBL/GenBank/DDBJ databases">
        <authorList>
            <consortium name="Pathogen Informatics"/>
        </authorList>
    </citation>
    <scope>NUCLEOTIDE SEQUENCE [LARGE SCALE GENOMIC DNA]</scope>
    <source>
        <strain evidence="10 11">Egypt</strain>
    </source>
</reference>
<evidence type="ECO:0000256" key="8">
    <source>
        <dbReference type="RuleBase" id="RU361189"/>
    </source>
</evidence>
<keyword evidence="6 8" id="KW-0406">Ion transport</keyword>
<evidence type="ECO:0000256" key="9">
    <source>
        <dbReference type="SAM" id="MobiDB-lite"/>
    </source>
</evidence>
<comment type="function">
    <text evidence="8">Essential component of the vacuolar proton pump (V-ATPase), a multimeric enzyme that catalyzes the translocation of protons across the membranes. Required for assembly and activity of the V-ATPase.</text>
</comment>
<dbReference type="PANTHER" id="PTHR11629">
    <property type="entry name" value="VACUOLAR PROTON ATPASES"/>
    <property type="match status" value="1"/>
</dbReference>
<evidence type="ECO:0000256" key="3">
    <source>
        <dbReference type="ARBA" id="ARBA00022448"/>
    </source>
</evidence>
<evidence type="ECO:0000256" key="4">
    <source>
        <dbReference type="ARBA" id="ARBA00022692"/>
    </source>
</evidence>
<dbReference type="WBParaSite" id="ECPE_0001279801-mRNA-1">
    <property type="protein sequence ID" value="ECPE_0001279801-mRNA-1"/>
    <property type="gene ID" value="ECPE_0001279801"/>
</dbReference>
<dbReference type="InterPro" id="IPR002490">
    <property type="entry name" value="V-ATPase_116kDa_su"/>
</dbReference>
<dbReference type="Pfam" id="PF01496">
    <property type="entry name" value="V_ATPase_I"/>
    <property type="match status" value="1"/>
</dbReference>
<accession>A0A183B0M6</accession>
<dbReference type="Proteomes" id="UP000272942">
    <property type="component" value="Unassembled WGS sequence"/>
</dbReference>
<evidence type="ECO:0000256" key="1">
    <source>
        <dbReference type="ARBA" id="ARBA00004141"/>
    </source>
</evidence>